<dbReference type="RefSeq" id="WP_008764869.1">
    <property type="nucleotide sequence ID" value="NZ_BAABXH010000001.1"/>
</dbReference>
<dbReference type="EMBL" id="JAQNVG010000007">
    <property type="protein sequence ID" value="MDC2235272.1"/>
    <property type="molecule type" value="Genomic_DNA"/>
</dbReference>
<comment type="caution">
    <text evidence="1">The sequence shown here is derived from an EMBL/GenBank/DDBJ whole genome shotgun (WGS) entry which is preliminary data.</text>
</comment>
<gene>
    <name evidence="3" type="ORF">DW780_12615</name>
    <name evidence="1" type="ORF">GAO51_11380</name>
    <name evidence="2" type="ORF">PO127_05845</name>
</gene>
<dbReference type="Proteomes" id="UP001217776">
    <property type="component" value="Unassembled WGS sequence"/>
</dbReference>
<reference evidence="2" key="3">
    <citation type="submission" date="2022-10" db="EMBL/GenBank/DDBJ databases">
        <title>Human gut microbiome strain richness.</title>
        <authorList>
            <person name="Chen-Liaw A."/>
        </authorList>
    </citation>
    <scope>NUCLEOTIDE SEQUENCE</scope>
    <source>
        <strain evidence="2">1001283st1_A3_1001283B150304_161114</strain>
    </source>
</reference>
<dbReference type="AlphaFoldDB" id="A0A0P0F912"/>
<evidence type="ECO:0000313" key="4">
    <source>
        <dbReference type="Proteomes" id="UP000284785"/>
    </source>
</evidence>
<sequence length="448" mass="50861">MSMHAIESLVEYSVITVATALPVPPLAQSICHSLYHLQNQLDCGYTVLRVRDELEKVGYLSLLSPEQLPEPERSEAMELAAEGGFLKGGGIYVDRRSGKCCVTAGCVLWKKLLDMSVIPASPEAELRLLDPLELAEQIVSLASKALAGGDKRGADTLGHWYVFFPLFCAIEGWDDANAPEPERIQALLRLLDVPEAFEVAASYGNELDVDYEEEEMPFLVGWEQPYRKWLKERKNDEGIQEGELDSFHRNVMYQYIQRHNFEEADRYASLIADENSRLLQRCVVGYACHQWLKTQEPGTLPPSCLLSLFEVKEGFERLSGLPLPEQELATCRVYLLQTVVLLGDYPAVIEMQQALFTEAIGKLEQYPEGETRQMQQIALALSYYQMLYVNLPDEYPSKKELMRKRFPGLMELSDVKRICGELLPEKPQMADTLQENMEQCNALMQYLN</sequence>
<protein>
    <submittedName>
        <fullName evidence="1">Uncharacterized protein</fullName>
    </submittedName>
</protein>
<evidence type="ECO:0000313" key="3">
    <source>
        <dbReference type="EMBL" id="RHD87909.1"/>
    </source>
</evidence>
<evidence type="ECO:0000313" key="2">
    <source>
        <dbReference type="EMBL" id="MDC2235272.1"/>
    </source>
</evidence>
<organism evidence="1 5">
    <name type="scientific">Bacteroides thetaiotaomicron</name>
    <dbReference type="NCBI Taxonomy" id="818"/>
    <lineage>
        <taxon>Bacteria</taxon>
        <taxon>Pseudomonadati</taxon>
        <taxon>Bacteroidota</taxon>
        <taxon>Bacteroidia</taxon>
        <taxon>Bacteroidales</taxon>
        <taxon>Bacteroidaceae</taxon>
        <taxon>Bacteroides</taxon>
    </lineage>
</organism>
<reference evidence="1 5" key="2">
    <citation type="journal article" date="2019" name="Nat. Med.">
        <title>A library of human gut bacterial isolates paired with longitudinal multiomics data enables mechanistic microbiome research.</title>
        <authorList>
            <person name="Poyet M."/>
            <person name="Groussin M."/>
            <person name="Gibbons S.M."/>
            <person name="Avila-Pacheco J."/>
            <person name="Jiang X."/>
            <person name="Kearney S.M."/>
            <person name="Perrotta A.R."/>
            <person name="Berdy B."/>
            <person name="Zhao S."/>
            <person name="Lieberman T.D."/>
            <person name="Swanson P.K."/>
            <person name="Smith M."/>
            <person name="Roesemann S."/>
            <person name="Alexander J.E."/>
            <person name="Rich S.A."/>
            <person name="Livny J."/>
            <person name="Vlamakis H."/>
            <person name="Clish C."/>
            <person name="Bullock K."/>
            <person name="Deik A."/>
            <person name="Scott J."/>
            <person name="Pierce K.A."/>
            <person name="Xavier R.J."/>
            <person name="Alm E.J."/>
        </authorList>
    </citation>
    <scope>NUCLEOTIDE SEQUENCE [LARGE SCALE GENOMIC DNA]</scope>
    <source>
        <strain evidence="1 5">BIOML-A188</strain>
    </source>
</reference>
<dbReference type="KEGG" id="btho:Btheta7330_01794"/>
<accession>C6ISD0</accession>
<dbReference type="Proteomes" id="UP000284785">
    <property type="component" value="Unassembled WGS sequence"/>
</dbReference>
<name>A0A0P0F912_BACT4</name>
<evidence type="ECO:0000313" key="5">
    <source>
        <dbReference type="Proteomes" id="UP000440614"/>
    </source>
</evidence>
<evidence type="ECO:0000313" key="1">
    <source>
        <dbReference type="EMBL" id="KAB4312481.1"/>
    </source>
</evidence>
<proteinExistence type="predicted"/>
<dbReference type="EMBL" id="WCSY01000010">
    <property type="protein sequence ID" value="KAB4312481.1"/>
    <property type="molecule type" value="Genomic_DNA"/>
</dbReference>
<dbReference type="EMBL" id="QSJP01000010">
    <property type="protein sequence ID" value="RHD87909.1"/>
    <property type="molecule type" value="Genomic_DNA"/>
</dbReference>
<accession>A0A0P0F912</accession>
<dbReference type="Proteomes" id="UP000440614">
    <property type="component" value="Unassembled WGS sequence"/>
</dbReference>
<reference evidence="3 4" key="1">
    <citation type="submission" date="2018-08" db="EMBL/GenBank/DDBJ databases">
        <title>A genome reference for cultivated species of the human gut microbiota.</title>
        <authorList>
            <person name="Zou Y."/>
            <person name="Xue W."/>
            <person name="Luo G."/>
        </authorList>
    </citation>
    <scope>NUCLEOTIDE SEQUENCE [LARGE SCALE GENOMIC DNA]</scope>
    <source>
        <strain evidence="3 4">AM30-26</strain>
    </source>
</reference>